<gene>
    <name evidence="2" type="ORF">NDU88_008242</name>
</gene>
<comment type="caution">
    <text evidence="2">The sequence shown here is derived from an EMBL/GenBank/DDBJ whole genome shotgun (WGS) entry which is preliminary data.</text>
</comment>
<name>A0AAV7QN61_PLEWA</name>
<sequence>MESFVSGGADSKLCGGRASPGSPSLGCGRGDQHEQAEPLGLGRGPGAGCRLRRVARRWRRPAAPAQAVDCVESPGAGGDLRPCRLIEAAAPSEDAGRARDRVGGPRVAAHGRCSRSEVPGEPEKRAGPRWIPILIGIPGLSGPVEWAWPISL</sequence>
<feature type="compositionally biased region" description="Basic and acidic residues" evidence="1">
    <location>
        <begin position="94"/>
        <end position="103"/>
    </location>
</feature>
<evidence type="ECO:0000313" key="3">
    <source>
        <dbReference type="Proteomes" id="UP001066276"/>
    </source>
</evidence>
<dbReference type="Proteomes" id="UP001066276">
    <property type="component" value="Chromosome 6"/>
</dbReference>
<proteinExistence type="predicted"/>
<reference evidence="2" key="1">
    <citation type="journal article" date="2022" name="bioRxiv">
        <title>Sequencing and chromosome-scale assembly of the giantPleurodeles waltlgenome.</title>
        <authorList>
            <person name="Brown T."/>
            <person name="Elewa A."/>
            <person name="Iarovenko S."/>
            <person name="Subramanian E."/>
            <person name="Araus A.J."/>
            <person name="Petzold A."/>
            <person name="Susuki M."/>
            <person name="Suzuki K.-i.T."/>
            <person name="Hayashi T."/>
            <person name="Toyoda A."/>
            <person name="Oliveira C."/>
            <person name="Osipova E."/>
            <person name="Leigh N.D."/>
            <person name="Simon A."/>
            <person name="Yun M.H."/>
        </authorList>
    </citation>
    <scope>NUCLEOTIDE SEQUENCE</scope>
    <source>
        <strain evidence="2">20211129_DDA</strain>
        <tissue evidence="2">Liver</tissue>
    </source>
</reference>
<feature type="region of interest" description="Disordered" evidence="1">
    <location>
        <begin position="1"/>
        <end position="47"/>
    </location>
</feature>
<evidence type="ECO:0000256" key="1">
    <source>
        <dbReference type="SAM" id="MobiDB-lite"/>
    </source>
</evidence>
<dbReference type="EMBL" id="JANPWB010000010">
    <property type="protein sequence ID" value="KAJ1141914.1"/>
    <property type="molecule type" value="Genomic_DNA"/>
</dbReference>
<protein>
    <submittedName>
        <fullName evidence="2">Uncharacterized protein</fullName>
    </submittedName>
</protein>
<dbReference type="AlphaFoldDB" id="A0AAV7QN61"/>
<feature type="region of interest" description="Disordered" evidence="1">
    <location>
        <begin position="92"/>
        <end position="125"/>
    </location>
</feature>
<accession>A0AAV7QN61</accession>
<evidence type="ECO:0000313" key="2">
    <source>
        <dbReference type="EMBL" id="KAJ1141914.1"/>
    </source>
</evidence>
<keyword evidence="3" id="KW-1185">Reference proteome</keyword>
<organism evidence="2 3">
    <name type="scientific">Pleurodeles waltl</name>
    <name type="common">Iberian ribbed newt</name>
    <dbReference type="NCBI Taxonomy" id="8319"/>
    <lineage>
        <taxon>Eukaryota</taxon>
        <taxon>Metazoa</taxon>
        <taxon>Chordata</taxon>
        <taxon>Craniata</taxon>
        <taxon>Vertebrata</taxon>
        <taxon>Euteleostomi</taxon>
        <taxon>Amphibia</taxon>
        <taxon>Batrachia</taxon>
        <taxon>Caudata</taxon>
        <taxon>Salamandroidea</taxon>
        <taxon>Salamandridae</taxon>
        <taxon>Pleurodelinae</taxon>
        <taxon>Pleurodeles</taxon>
    </lineage>
</organism>